<evidence type="ECO:0000259" key="2">
    <source>
        <dbReference type="PROSITE" id="PS51462"/>
    </source>
</evidence>
<name>A0A8H5GG64_9AGAR</name>
<dbReference type="InterPro" id="IPR045121">
    <property type="entry name" value="CoAse"/>
</dbReference>
<protein>
    <recommendedName>
        <fullName evidence="2">Nudix hydrolase domain-containing protein</fullName>
    </recommendedName>
</protein>
<dbReference type="Gene3D" id="3.90.79.10">
    <property type="entry name" value="Nucleoside Triphosphate Pyrophosphohydrolase"/>
    <property type="match status" value="1"/>
</dbReference>
<dbReference type="InterPro" id="IPR000086">
    <property type="entry name" value="NUDIX_hydrolase_dom"/>
</dbReference>
<organism evidence="3 4">
    <name type="scientific">Leucocoprinus leucothites</name>
    <dbReference type="NCBI Taxonomy" id="201217"/>
    <lineage>
        <taxon>Eukaryota</taxon>
        <taxon>Fungi</taxon>
        <taxon>Dikarya</taxon>
        <taxon>Basidiomycota</taxon>
        <taxon>Agaricomycotina</taxon>
        <taxon>Agaricomycetes</taxon>
        <taxon>Agaricomycetidae</taxon>
        <taxon>Agaricales</taxon>
        <taxon>Agaricineae</taxon>
        <taxon>Agaricaceae</taxon>
        <taxon>Leucocoprinus</taxon>
    </lineage>
</organism>
<keyword evidence="4" id="KW-1185">Reference proteome</keyword>
<dbReference type="PROSITE" id="PS51462">
    <property type="entry name" value="NUDIX"/>
    <property type="match status" value="1"/>
</dbReference>
<dbReference type="GO" id="GO:0015938">
    <property type="term" value="P:coenzyme A catabolic process"/>
    <property type="evidence" value="ECO:0007669"/>
    <property type="project" value="TreeGrafter"/>
</dbReference>
<proteinExistence type="predicted"/>
<evidence type="ECO:0000313" key="4">
    <source>
        <dbReference type="Proteomes" id="UP000559027"/>
    </source>
</evidence>
<dbReference type="EMBL" id="JAACJO010000001">
    <property type="protein sequence ID" value="KAF5364170.1"/>
    <property type="molecule type" value="Genomic_DNA"/>
</dbReference>
<sequence length="362" mass="40424">MPGRSLRGPQDLLDLSKLELASEASSPFAPSKSRRKQFLAESTSRIKQLTPESRQCIYRLASYRPPKWSLPVPGSRRAAVLVAVFAGRSGDLRSATLRTYAGDTSLPGGKVDPGDRNIEDTARREAYEEIGLPKDRQKVPLLCILEPFLAAELVVTPVVVLILDNTLRPRHTLNHPGQPILNTDEVASLFSHPLASFLTTTSPFNASEPETVEVDYHQSFSVEWSAPHGKKHPFLVHQFLTGREAGGIKPIFGLTAGMLIRVAMIGYGCDPEFQVTSPNTPSLEERVSWALLSRPVFRRACEEEGVSLALPMRICGVTRSEFEAMKKEQDGREDSDRRDMKRRGRGDVTRRSNWLRLWRAKL</sequence>
<dbReference type="Pfam" id="PF00293">
    <property type="entry name" value="NUDIX"/>
    <property type="match status" value="1"/>
</dbReference>
<dbReference type="AlphaFoldDB" id="A0A8H5GG64"/>
<dbReference type="InterPro" id="IPR015797">
    <property type="entry name" value="NUDIX_hydrolase-like_dom_sf"/>
</dbReference>
<feature type="region of interest" description="Disordered" evidence="1">
    <location>
        <begin position="325"/>
        <end position="345"/>
    </location>
</feature>
<reference evidence="3 4" key="1">
    <citation type="journal article" date="2020" name="ISME J.">
        <title>Uncovering the hidden diversity of litter-decomposition mechanisms in mushroom-forming fungi.</title>
        <authorList>
            <person name="Floudas D."/>
            <person name="Bentzer J."/>
            <person name="Ahren D."/>
            <person name="Johansson T."/>
            <person name="Persson P."/>
            <person name="Tunlid A."/>
        </authorList>
    </citation>
    <scope>NUCLEOTIDE SEQUENCE [LARGE SCALE GENOMIC DNA]</scope>
    <source>
        <strain evidence="3 4">CBS 146.42</strain>
    </source>
</reference>
<gene>
    <name evidence="3" type="ORF">D9756_000123</name>
</gene>
<dbReference type="OrthoDB" id="10260614at2759"/>
<dbReference type="PANTHER" id="PTHR12992">
    <property type="entry name" value="NUDIX HYDROLASE"/>
    <property type="match status" value="1"/>
</dbReference>
<comment type="caution">
    <text evidence="3">The sequence shown here is derived from an EMBL/GenBank/DDBJ whole genome shotgun (WGS) entry which is preliminary data.</text>
</comment>
<evidence type="ECO:0000256" key="1">
    <source>
        <dbReference type="SAM" id="MobiDB-lite"/>
    </source>
</evidence>
<dbReference type="CDD" id="cd03426">
    <property type="entry name" value="NUDIX_CoAse_Nudt7"/>
    <property type="match status" value="1"/>
</dbReference>
<dbReference type="GO" id="GO:0010945">
    <property type="term" value="F:coenzyme A diphosphatase activity"/>
    <property type="evidence" value="ECO:0007669"/>
    <property type="project" value="InterPro"/>
</dbReference>
<evidence type="ECO:0000313" key="3">
    <source>
        <dbReference type="EMBL" id="KAF5364170.1"/>
    </source>
</evidence>
<dbReference type="PANTHER" id="PTHR12992:SF45">
    <property type="entry name" value="NUDIX HYDROLASE DOMAIN-CONTAINING PROTEIN"/>
    <property type="match status" value="1"/>
</dbReference>
<dbReference type="SUPFAM" id="SSF55811">
    <property type="entry name" value="Nudix"/>
    <property type="match status" value="1"/>
</dbReference>
<accession>A0A8H5GG64</accession>
<dbReference type="Proteomes" id="UP000559027">
    <property type="component" value="Unassembled WGS sequence"/>
</dbReference>
<feature type="domain" description="Nudix hydrolase" evidence="2">
    <location>
        <begin position="75"/>
        <end position="214"/>
    </location>
</feature>